<keyword evidence="3" id="KW-1185">Reference proteome</keyword>
<gene>
    <name evidence="2" type="ORF">F383_38908</name>
</gene>
<dbReference type="AlphaFoldDB" id="A0A0B0MN30"/>
<reference evidence="3" key="1">
    <citation type="submission" date="2014-09" db="EMBL/GenBank/DDBJ databases">
        <authorList>
            <person name="Mudge J."/>
            <person name="Ramaraj T."/>
            <person name="Lindquist I.E."/>
            <person name="Bharti A.K."/>
            <person name="Sundararajan A."/>
            <person name="Cameron C.T."/>
            <person name="Woodward J.E."/>
            <person name="May G.D."/>
            <person name="Brubaker C."/>
            <person name="Broadhvest J."/>
            <person name="Wilkins T.A."/>
        </authorList>
    </citation>
    <scope>NUCLEOTIDE SEQUENCE</scope>
    <source>
        <strain evidence="3">cv. AKA8401</strain>
    </source>
</reference>
<comment type="caution">
    <text evidence="2">The sequence shown here is derived from an EMBL/GenBank/DDBJ whole genome shotgun (WGS) entry which is preliminary data.</text>
</comment>
<organism evidence="2 3">
    <name type="scientific">Gossypium arboreum</name>
    <name type="common">Tree cotton</name>
    <name type="synonym">Gossypium nanking</name>
    <dbReference type="NCBI Taxonomy" id="29729"/>
    <lineage>
        <taxon>Eukaryota</taxon>
        <taxon>Viridiplantae</taxon>
        <taxon>Streptophyta</taxon>
        <taxon>Embryophyta</taxon>
        <taxon>Tracheophyta</taxon>
        <taxon>Spermatophyta</taxon>
        <taxon>Magnoliopsida</taxon>
        <taxon>eudicotyledons</taxon>
        <taxon>Gunneridae</taxon>
        <taxon>Pentapetalae</taxon>
        <taxon>rosids</taxon>
        <taxon>malvids</taxon>
        <taxon>Malvales</taxon>
        <taxon>Malvaceae</taxon>
        <taxon>Malvoideae</taxon>
        <taxon>Gossypium</taxon>
    </lineage>
</organism>
<evidence type="ECO:0000313" key="2">
    <source>
        <dbReference type="EMBL" id="KHG00296.1"/>
    </source>
</evidence>
<dbReference type="Proteomes" id="UP000032142">
    <property type="component" value="Unassembled WGS sequence"/>
</dbReference>
<accession>A0A0B0MN30</accession>
<name>A0A0B0MN30_GOSAR</name>
<evidence type="ECO:0000313" key="3">
    <source>
        <dbReference type="Proteomes" id="UP000032142"/>
    </source>
</evidence>
<feature type="region of interest" description="Disordered" evidence="1">
    <location>
        <begin position="1"/>
        <end position="24"/>
    </location>
</feature>
<protein>
    <submittedName>
        <fullName evidence="2">Putative transcription factor SEF1</fullName>
    </submittedName>
</protein>
<proteinExistence type="predicted"/>
<evidence type="ECO:0000256" key="1">
    <source>
        <dbReference type="SAM" id="MobiDB-lite"/>
    </source>
</evidence>
<dbReference type="EMBL" id="JRRC01122906">
    <property type="protein sequence ID" value="KHG00296.1"/>
    <property type="molecule type" value="Genomic_DNA"/>
</dbReference>
<sequence length="53" mass="5635">MDLHGKSTRPGLSHTGVSHSRVPLAGSKHDLQACHTGVSLPSPSITLFRKGQF</sequence>